<evidence type="ECO:0000313" key="2">
    <source>
        <dbReference type="Proteomes" id="UP000011688"/>
    </source>
</evidence>
<dbReference type="eggNOG" id="arCOG01802">
    <property type="taxonomic scope" value="Archaea"/>
</dbReference>
<sequence length="273" mass="30881">MYVEAQTSSGTEANIGALDDESAEMVYIQNWSAREVAEGVEPFGDLTFEMAQVFHFYDLPWFFCTPDENLETLSDIEEGTTISPTPEGSGTAPALEHALEQVAEYDRVSYDFGEQGNAMNEGQLDVGVGTYMNFQIIPGWIQEMMGTVDLHVLGVDDEMLEEWEGDDQLLIESFDGSELEGAASVPDEIHCPTFAYNFVCRDDLDYDAVYSFLETMYDNREALQEYSALLDRLEDDEFWVENMYDEVPFHAAAADFYEEIGVWSDEFERADGE</sequence>
<evidence type="ECO:0000313" key="1">
    <source>
        <dbReference type="EMBL" id="ELY56331.1"/>
    </source>
</evidence>
<keyword evidence="2" id="KW-1185">Reference proteome</keyword>
<reference evidence="1 2" key="1">
    <citation type="journal article" date="2014" name="PLoS Genet.">
        <title>Phylogenetically driven sequencing of extremely halophilic archaea reveals strategies for static and dynamic osmo-response.</title>
        <authorList>
            <person name="Becker E.A."/>
            <person name="Seitzer P.M."/>
            <person name="Tritt A."/>
            <person name="Larsen D."/>
            <person name="Krusor M."/>
            <person name="Yao A.I."/>
            <person name="Wu D."/>
            <person name="Madern D."/>
            <person name="Eisen J.A."/>
            <person name="Darling A.E."/>
            <person name="Facciotti M.T."/>
        </authorList>
    </citation>
    <scope>NUCLEOTIDE SEQUENCE [LARGE SCALE GENOMIC DNA]</scope>
    <source>
        <strain evidence="1 2">DSM 10524</strain>
    </source>
</reference>
<dbReference type="STRING" id="1227497.C491_15327"/>
<dbReference type="SUPFAM" id="SSF53850">
    <property type="entry name" value="Periplasmic binding protein-like II"/>
    <property type="match status" value="1"/>
</dbReference>
<name>L9X4D6_9EURY</name>
<keyword evidence="1" id="KW-0675">Receptor</keyword>
<comment type="caution">
    <text evidence="1">The sequence shown here is derived from an EMBL/GenBank/DDBJ whole genome shotgun (WGS) entry which is preliminary data.</text>
</comment>
<dbReference type="Pfam" id="PF16868">
    <property type="entry name" value="NMT1_3"/>
    <property type="match status" value="1"/>
</dbReference>
<dbReference type="PATRIC" id="fig|1227497.3.peg.3106"/>
<organism evidence="1 2">
    <name type="scientific">Natronococcus amylolyticus DSM 10524</name>
    <dbReference type="NCBI Taxonomy" id="1227497"/>
    <lineage>
        <taxon>Archaea</taxon>
        <taxon>Methanobacteriati</taxon>
        <taxon>Methanobacteriota</taxon>
        <taxon>Stenosarchaea group</taxon>
        <taxon>Halobacteria</taxon>
        <taxon>Halobacteriales</taxon>
        <taxon>Natrialbaceae</taxon>
        <taxon>Natronococcus</taxon>
    </lineage>
</organism>
<dbReference type="Proteomes" id="UP000011688">
    <property type="component" value="Unassembled WGS sequence"/>
</dbReference>
<dbReference type="EMBL" id="AOIB01000028">
    <property type="protein sequence ID" value="ELY56331.1"/>
    <property type="molecule type" value="Genomic_DNA"/>
</dbReference>
<dbReference type="AlphaFoldDB" id="L9X4D6"/>
<dbReference type="Gene3D" id="3.40.190.10">
    <property type="entry name" value="Periplasmic binding protein-like II"/>
    <property type="match status" value="2"/>
</dbReference>
<proteinExistence type="predicted"/>
<dbReference type="InterPro" id="IPR011852">
    <property type="entry name" value="TRAP_TAXI"/>
</dbReference>
<protein>
    <submittedName>
        <fullName evidence="1">TRAP transporter solute receptor, TAXI family protein</fullName>
    </submittedName>
</protein>
<accession>L9X4D6</accession>
<gene>
    <name evidence="1" type="ORF">C491_15327</name>
</gene>